<evidence type="ECO:0000256" key="5">
    <source>
        <dbReference type="ARBA" id="ARBA00035440"/>
    </source>
</evidence>
<dbReference type="Gene3D" id="3.90.1170.10">
    <property type="entry name" value="Ribosomal protein L10e/L16"/>
    <property type="match status" value="1"/>
</dbReference>
<evidence type="ECO:0000256" key="6">
    <source>
        <dbReference type="SAM" id="MobiDB-lite"/>
    </source>
</evidence>
<gene>
    <name evidence="7" type="primary">Mrpl16</name>
</gene>
<keyword evidence="3" id="KW-0687">Ribonucleoprotein</keyword>
<evidence type="ECO:0000256" key="2">
    <source>
        <dbReference type="ARBA" id="ARBA00022980"/>
    </source>
</evidence>
<dbReference type="InterPro" id="IPR047873">
    <property type="entry name" value="Ribosomal_uL16"/>
</dbReference>
<dbReference type="GO" id="GO:0019843">
    <property type="term" value="F:rRNA binding"/>
    <property type="evidence" value="ECO:0007669"/>
    <property type="project" value="InterPro"/>
</dbReference>
<dbReference type="EMBL" id="LR788098">
    <property type="protein sequence ID" value="CAB3263960.1"/>
    <property type="molecule type" value="mRNA"/>
</dbReference>
<dbReference type="PANTHER" id="PTHR12220:SF13">
    <property type="entry name" value="LARGE RIBOSOMAL SUBUNIT PROTEIN UL16M"/>
    <property type="match status" value="1"/>
</dbReference>
<evidence type="ECO:0000313" key="7">
    <source>
        <dbReference type="EMBL" id="CAB3263960.1"/>
    </source>
</evidence>
<dbReference type="InterPro" id="IPR016180">
    <property type="entry name" value="Ribosomal_uL16_dom"/>
</dbReference>
<protein>
    <recommendedName>
        <fullName evidence="4">Large ribosomal subunit protein uL16m</fullName>
    </recommendedName>
    <alternativeName>
        <fullName evidence="5">39S ribosomal protein L16, mitochondrial</fullName>
    </alternativeName>
</protein>
<dbReference type="GO" id="GO:0003735">
    <property type="term" value="F:structural constituent of ribosome"/>
    <property type="evidence" value="ECO:0007669"/>
    <property type="project" value="InterPro"/>
</dbReference>
<keyword evidence="2 7" id="KW-0689">Ribosomal protein</keyword>
<evidence type="ECO:0000256" key="3">
    <source>
        <dbReference type="ARBA" id="ARBA00023274"/>
    </source>
</evidence>
<feature type="region of interest" description="Disordered" evidence="6">
    <location>
        <begin position="47"/>
        <end position="69"/>
    </location>
</feature>
<dbReference type="Pfam" id="PF00252">
    <property type="entry name" value="Ribosomal_L16"/>
    <property type="match status" value="1"/>
</dbReference>
<dbReference type="PANTHER" id="PTHR12220">
    <property type="entry name" value="50S/60S RIBOSOMAL PROTEIN L16"/>
    <property type="match status" value="1"/>
</dbReference>
<reference evidence="7" key="1">
    <citation type="submission" date="2020-04" db="EMBL/GenBank/DDBJ databases">
        <authorList>
            <person name="Neveu A P."/>
        </authorList>
    </citation>
    <scope>NUCLEOTIDE SEQUENCE</scope>
    <source>
        <tissue evidence="7">Whole embryo</tissue>
    </source>
</reference>
<dbReference type="AlphaFoldDB" id="A0A6F9DLQ6"/>
<accession>A0A6F9DLQ6</accession>
<dbReference type="GO" id="GO:0032543">
    <property type="term" value="P:mitochondrial translation"/>
    <property type="evidence" value="ECO:0007669"/>
    <property type="project" value="TreeGrafter"/>
</dbReference>
<dbReference type="InterPro" id="IPR036920">
    <property type="entry name" value="Ribosomal_uL16_sf"/>
</dbReference>
<dbReference type="GO" id="GO:0005762">
    <property type="term" value="C:mitochondrial large ribosomal subunit"/>
    <property type="evidence" value="ECO:0007669"/>
    <property type="project" value="TreeGrafter"/>
</dbReference>
<name>A0A6F9DLQ6_9ASCI</name>
<evidence type="ECO:0000256" key="4">
    <source>
        <dbReference type="ARBA" id="ARBA00035302"/>
    </source>
</evidence>
<comment type="similarity">
    <text evidence="1">Belongs to the universal ribosomal protein uL16 family.</text>
</comment>
<sequence>MSLKFIFSGTVKLYPTTLWRCQSVATRRWTPEDYNVEQLKYGDKSSPKIGASLRLPNKAPNQPPKNRMRKGYLTRGVCRGKGAELELQQYGVISVKGGLLKHGHLNNITQQVNRFVKRNGVHAIWRVEAPYHAITKHPLQAVMGGGKGKIDYYVTPVQARQVIFEIGGNLEFSTAFPFLKGIANTLPFPAMAVEYEMLEEMYEEERRLEDENENFFTFREIVTKNMQGMRSFVSLSDYKHFGKMR</sequence>
<dbReference type="CDD" id="cd01433">
    <property type="entry name" value="Ribosomal_L16_L10e"/>
    <property type="match status" value="1"/>
</dbReference>
<proteinExistence type="evidence at transcript level"/>
<evidence type="ECO:0000256" key="1">
    <source>
        <dbReference type="ARBA" id="ARBA00008931"/>
    </source>
</evidence>
<dbReference type="InterPro" id="IPR000114">
    <property type="entry name" value="Ribosomal_uL16_bact-type"/>
</dbReference>
<organism evidence="7">
    <name type="scientific">Phallusia mammillata</name>
    <dbReference type="NCBI Taxonomy" id="59560"/>
    <lineage>
        <taxon>Eukaryota</taxon>
        <taxon>Metazoa</taxon>
        <taxon>Chordata</taxon>
        <taxon>Tunicata</taxon>
        <taxon>Ascidiacea</taxon>
        <taxon>Phlebobranchia</taxon>
        <taxon>Ascidiidae</taxon>
        <taxon>Phallusia</taxon>
    </lineage>
</organism>
<dbReference type="SUPFAM" id="SSF54686">
    <property type="entry name" value="Ribosomal protein L16p/L10e"/>
    <property type="match status" value="1"/>
</dbReference>